<evidence type="ECO:0000313" key="3">
    <source>
        <dbReference type="EMBL" id="GAA1093953.1"/>
    </source>
</evidence>
<dbReference type="InterPro" id="IPR036513">
    <property type="entry name" value="STAS_dom_sf"/>
</dbReference>
<dbReference type="EMBL" id="BAAALD010000040">
    <property type="protein sequence ID" value="GAA1093953.1"/>
    <property type="molecule type" value="Genomic_DNA"/>
</dbReference>
<feature type="region of interest" description="Disordered" evidence="1">
    <location>
        <begin position="126"/>
        <end position="170"/>
    </location>
</feature>
<gene>
    <name evidence="3" type="ORF">GCM10009663_41860</name>
</gene>
<dbReference type="SUPFAM" id="SSF52091">
    <property type="entry name" value="SpoIIaa-like"/>
    <property type="match status" value="1"/>
</dbReference>
<keyword evidence="4" id="KW-1185">Reference proteome</keyword>
<name>A0ABN1TMB9_9ACTN</name>
<evidence type="ECO:0000259" key="2">
    <source>
        <dbReference type="PROSITE" id="PS50801"/>
    </source>
</evidence>
<reference evidence="3 4" key="1">
    <citation type="journal article" date="2019" name="Int. J. Syst. Evol. Microbiol.">
        <title>The Global Catalogue of Microorganisms (GCM) 10K type strain sequencing project: providing services to taxonomists for standard genome sequencing and annotation.</title>
        <authorList>
            <consortium name="The Broad Institute Genomics Platform"/>
            <consortium name="The Broad Institute Genome Sequencing Center for Infectious Disease"/>
            <person name="Wu L."/>
            <person name="Ma J."/>
        </authorList>
    </citation>
    <scope>NUCLEOTIDE SEQUENCE [LARGE SCALE GENOMIC DNA]</scope>
    <source>
        <strain evidence="3 4">JCM 13002</strain>
    </source>
</reference>
<feature type="compositionally biased region" description="Low complexity" evidence="1">
    <location>
        <begin position="126"/>
        <end position="162"/>
    </location>
</feature>
<dbReference type="InterPro" id="IPR002645">
    <property type="entry name" value="STAS_dom"/>
</dbReference>
<protein>
    <recommendedName>
        <fullName evidence="2">STAS domain-containing protein</fullName>
    </recommendedName>
</protein>
<dbReference type="PROSITE" id="PS50801">
    <property type="entry name" value="STAS"/>
    <property type="match status" value="1"/>
</dbReference>
<dbReference type="Gene3D" id="3.30.750.24">
    <property type="entry name" value="STAS domain"/>
    <property type="match status" value="1"/>
</dbReference>
<dbReference type="Proteomes" id="UP001499987">
    <property type="component" value="Unassembled WGS sequence"/>
</dbReference>
<sequence length="170" mass="17426">MTDDLRGGPLRDPAALEMVCDAVGDDGALCRVTGTLTEASLLQAGQGLDLALRTGRRLLVLDLARVLVCDSAAMDYLLRFGEDARAAGVRLRLSAASPAVSRVLDETGRRAVLAVYDSVEEAMAAAPEEAVEAAADPAGGADAATTADTTAGTDTTTGTDAELPQQRPSP</sequence>
<dbReference type="Pfam" id="PF01740">
    <property type="entry name" value="STAS"/>
    <property type="match status" value="1"/>
</dbReference>
<organism evidence="3 4">
    <name type="scientific">Kitasatospora arboriphila</name>
    <dbReference type="NCBI Taxonomy" id="258052"/>
    <lineage>
        <taxon>Bacteria</taxon>
        <taxon>Bacillati</taxon>
        <taxon>Actinomycetota</taxon>
        <taxon>Actinomycetes</taxon>
        <taxon>Kitasatosporales</taxon>
        <taxon>Streptomycetaceae</taxon>
        <taxon>Kitasatospora</taxon>
    </lineage>
</organism>
<evidence type="ECO:0000313" key="4">
    <source>
        <dbReference type="Proteomes" id="UP001499987"/>
    </source>
</evidence>
<dbReference type="RefSeq" id="WP_344625183.1">
    <property type="nucleotide sequence ID" value="NZ_BAAALD010000040.1"/>
</dbReference>
<feature type="domain" description="STAS" evidence="2">
    <location>
        <begin position="31"/>
        <end position="126"/>
    </location>
</feature>
<proteinExistence type="predicted"/>
<accession>A0ABN1TMB9</accession>
<dbReference type="PANTHER" id="PTHR33495">
    <property type="entry name" value="ANTI-SIGMA FACTOR ANTAGONIST TM_1081-RELATED-RELATED"/>
    <property type="match status" value="1"/>
</dbReference>
<evidence type="ECO:0000256" key="1">
    <source>
        <dbReference type="SAM" id="MobiDB-lite"/>
    </source>
</evidence>
<dbReference type="CDD" id="cd07043">
    <property type="entry name" value="STAS_anti-anti-sigma_factors"/>
    <property type="match status" value="1"/>
</dbReference>
<dbReference type="PANTHER" id="PTHR33495:SF2">
    <property type="entry name" value="ANTI-SIGMA FACTOR ANTAGONIST TM_1081-RELATED"/>
    <property type="match status" value="1"/>
</dbReference>
<comment type="caution">
    <text evidence="3">The sequence shown here is derived from an EMBL/GenBank/DDBJ whole genome shotgun (WGS) entry which is preliminary data.</text>
</comment>